<dbReference type="PANTHER" id="PTHR19211:SF14">
    <property type="entry name" value="ATP-BINDING CASSETTE SUB-FAMILY F MEMBER 1"/>
    <property type="match status" value="1"/>
</dbReference>
<gene>
    <name evidence="2" type="ORF">TPSB3V08_LOCUS13058</name>
</gene>
<dbReference type="EMBL" id="OD022071">
    <property type="protein sequence ID" value="CAD7419591.1"/>
    <property type="molecule type" value="Genomic_DNA"/>
</dbReference>
<dbReference type="InterPro" id="IPR027417">
    <property type="entry name" value="P-loop_NTPase"/>
</dbReference>
<dbReference type="InterPro" id="IPR050611">
    <property type="entry name" value="ABCF"/>
</dbReference>
<reference evidence="2" key="1">
    <citation type="submission" date="2020-11" db="EMBL/GenBank/DDBJ databases">
        <authorList>
            <person name="Tran Van P."/>
        </authorList>
    </citation>
    <scope>NUCLEOTIDE SEQUENCE</scope>
</reference>
<dbReference type="SUPFAM" id="SSF52540">
    <property type="entry name" value="P-loop containing nucleoside triphosphate hydrolases"/>
    <property type="match status" value="1"/>
</dbReference>
<evidence type="ECO:0000256" key="1">
    <source>
        <dbReference type="ARBA" id="ARBA00022737"/>
    </source>
</evidence>
<keyword evidence="1" id="KW-0677">Repeat</keyword>
<dbReference type="AlphaFoldDB" id="A0A7R9HF47"/>
<proteinExistence type="predicted"/>
<name>A0A7R9HF47_TIMPO</name>
<organism evidence="2">
    <name type="scientific">Timema poppense</name>
    <name type="common">Walking stick</name>
    <dbReference type="NCBI Taxonomy" id="170557"/>
    <lineage>
        <taxon>Eukaryota</taxon>
        <taxon>Metazoa</taxon>
        <taxon>Ecdysozoa</taxon>
        <taxon>Arthropoda</taxon>
        <taxon>Hexapoda</taxon>
        <taxon>Insecta</taxon>
        <taxon>Pterygota</taxon>
        <taxon>Neoptera</taxon>
        <taxon>Polyneoptera</taxon>
        <taxon>Phasmatodea</taxon>
        <taxon>Timematodea</taxon>
        <taxon>Timematoidea</taxon>
        <taxon>Timematidae</taxon>
        <taxon>Timema</taxon>
    </lineage>
</organism>
<dbReference type="Gene3D" id="3.40.50.300">
    <property type="entry name" value="P-loop containing nucleotide triphosphate hydrolases"/>
    <property type="match status" value="1"/>
</dbReference>
<protein>
    <recommendedName>
        <fullName evidence="3">ATP-binding cassette sub-family F member 1</fullName>
    </recommendedName>
</protein>
<evidence type="ECO:0008006" key="3">
    <source>
        <dbReference type="Google" id="ProtNLM"/>
    </source>
</evidence>
<dbReference type="PANTHER" id="PTHR19211">
    <property type="entry name" value="ATP-BINDING TRANSPORT PROTEIN-RELATED"/>
    <property type="match status" value="1"/>
</dbReference>
<evidence type="ECO:0000313" key="2">
    <source>
        <dbReference type="EMBL" id="CAD7419591.1"/>
    </source>
</evidence>
<accession>A0A7R9HF47</accession>
<sequence>MPLLQDEPTNNLDIESIDALADAINDYKGGVIIVSHDERLIRETDCTLWVIEDQTINEVDGGFDDYRKELLDSLGEIINSPSIAANAAVQQ</sequence>
<dbReference type="GO" id="GO:0005524">
    <property type="term" value="F:ATP binding"/>
    <property type="evidence" value="ECO:0007669"/>
    <property type="project" value="TreeGrafter"/>
</dbReference>